<accession>A0A160NV43</accession>
<keyword evidence="3" id="KW-1185">Reference proteome</keyword>
<organism evidence="2 3">
    <name type="scientific">Streptomyces laurentii</name>
    <dbReference type="NCBI Taxonomy" id="39478"/>
    <lineage>
        <taxon>Bacteria</taxon>
        <taxon>Bacillati</taxon>
        <taxon>Actinomycetota</taxon>
        <taxon>Actinomycetes</taxon>
        <taxon>Kitasatosporales</taxon>
        <taxon>Streptomycetaceae</taxon>
        <taxon>Streptomyces</taxon>
    </lineage>
</organism>
<evidence type="ECO:0000313" key="2">
    <source>
        <dbReference type="EMBL" id="BAU82487.1"/>
    </source>
</evidence>
<name>A0A160NV43_STRLU</name>
<feature type="region of interest" description="Disordered" evidence="1">
    <location>
        <begin position="1"/>
        <end position="36"/>
    </location>
</feature>
<dbReference type="EMBL" id="AP017424">
    <property type="protein sequence ID" value="BAU82487.1"/>
    <property type="molecule type" value="Genomic_DNA"/>
</dbReference>
<feature type="compositionally biased region" description="Gly residues" evidence="1">
    <location>
        <begin position="11"/>
        <end position="21"/>
    </location>
</feature>
<evidence type="ECO:0000313" key="3">
    <source>
        <dbReference type="Proteomes" id="UP000217676"/>
    </source>
</evidence>
<sequence length="105" mass="10898">MDNARQQSQGGLFGQIRGAGKGPESRETGGNGEAGEAGMVCAAGEIKGCGSHGSGFALRGPREQRGRPAESVDREARKWGSEEVGKWGSEKARRRRGAGGRSGGR</sequence>
<evidence type="ECO:0000256" key="1">
    <source>
        <dbReference type="SAM" id="MobiDB-lite"/>
    </source>
</evidence>
<dbReference type="KEGG" id="slau:SLA_1549"/>
<dbReference type="Proteomes" id="UP000217676">
    <property type="component" value="Chromosome"/>
</dbReference>
<feature type="compositionally biased region" description="Basic and acidic residues" evidence="1">
    <location>
        <begin position="60"/>
        <end position="91"/>
    </location>
</feature>
<feature type="region of interest" description="Disordered" evidence="1">
    <location>
        <begin position="50"/>
        <end position="105"/>
    </location>
</feature>
<dbReference type="AlphaFoldDB" id="A0A160NV43"/>
<feature type="compositionally biased region" description="Basic residues" evidence="1">
    <location>
        <begin position="92"/>
        <end position="105"/>
    </location>
</feature>
<proteinExistence type="predicted"/>
<gene>
    <name evidence="2" type="ORF">SLA_1549</name>
</gene>
<protein>
    <submittedName>
        <fullName evidence="2">Uncharacterized protein</fullName>
    </submittedName>
</protein>
<reference evidence="2 3" key="1">
    <citation type="journal article" date="2016" name="Genome Announc.">
        <title>Complete Genome Sequence of Thiostrepton-Producing Streptomyces laurentii ATCC 31255.</title>
        <authorList>
            <person name="Doi K."/>
            <person name="Fujino Y."/>
            <person name="Nagayoshi Y."/>
            <person name="Ohshima T."/>
            <person name="Ogata S."/>
        </authorList>
    </citation>
    <scope>NUCLEOTIDE SEQUENCE [LARGE SCALE GENOMIC DNA]</scope>
    <source>
        <strain evidence="2 3">ATCC 31255</strain>
    </source>
</reference>
<feature type="compositionally biased region" description="Polar residues" evidence="1">
    <location>
        <begin position="1"/>
        <end position="10"/>
    </location>
</feature>